<evidence type="ECO:0000313" key="2">
    <source>
        <dbReference type="EMBL" id="TDT61128.1"/>
    </source>
</evidence>
<evidence type="ECO:0000313" key="3">
    <source>
        <dbReference type="Proteomes" id="UP000295325"/>
    </source>
</evidence>
<keyword evidence="3" id="KW-1185">Reference proteome</keyword>
<dbReference type="EMBL" id="SOAZ01000008">
    <property type="protein sequence ID" value="TDT61128.1"/>
    <property type="molecule type" value="Genomic_DNA"/>
</dbReference>
<feature type="transmembrane region" description="Helical" evidence="1">
    <location>
        <begin position="35"/>
        <end position="61"/>
    </location>
</feature>
<reference evidence="2 3" key="1">
    <citation type="submission" date="2019-03" db="EMBL/GenBank/DDBJ databases">
        <title>Genomic Encyclopedia of Type Strains, Phase IV (KMG-IV): sequencing the most valuable type-strain genomes for metagenomic binning, comparative biology and taxonomic classification.</title>
        <authorList>
            <person name="Goeker M."/>
        </authorList>
    </citation>
    <scope>NUCLEOTIDE SEQUENCE [LARGE SCALE GENOMIC DNA]</scope>
    <source>
        <strain evidence="2 3">DSM 24455</strain>
    </source>
</reference>
<comment type="caution">
    <text evidence="2">The sequence shown here is derived from an EMBL/GenBank/DDBJ whole genome shotgun (WGS) entry which is preliminary data.</text>
</comment>
<gene>
    <name evidence="2" type="ORF">EDD71_10825</name>
</gene>
<protein>
    <submittedName>
        <fullName evidence="2">Uncharacterized protein</fullName>
    </submittedName>
</protein>
<organism evidence="2 3">
    <name type="scientific">Fonticella tunisiensis</name>
    <dbReference type="NCBI Taxonomy" id="1096341"/>
    <lineage>
        <taxon>Bacteria</taxon>
        <taxon>Bacillati</taxon>
        <taxon>Bacillota</taxon>
        <taxon>Clostridia</taxon>
        <taxon>Eubacteriales</taxon>
        <taxon>Clostridiaceae</taxon>
        <taxon>Fonticella</taxon>
    </lineage>
</organism>
<evidence type="ECO:0000256" key="1">
    <source>
        <dbReference type="SAM" id="Phobius"/>
    </source>
</evidence>
<name>A0A4R7KTB5_9CLOT</name>
<keyword evidence="1" id="KW-0812">Transmembrane</keyword>
<accession>A0A4R7KTB5</accession>
<sequence length="66" mass="7863">MTFVIFFLIGLIIIFGVLARCGKFYYMIKLCLILLIIFVIITLTVYSIPIIAIMCISFFLFRRRWF</sequence>
<dbReference type="AlphaFoldDB" id="A0A4R7KTB5"/>
<keyword evidence="1" id="KW-0472">Membrane</keyword>
<keyword evidence="1" id="KW-1133">Transmembrane helix</keyword>
<dbReference type="Proteomes" id="UP000295325">
    <property type="component" value="Unassembled WGS sequence"/>
</dbReference>
<proteinExistence type="predicted"/>